<dbReference type="AlphaFoldDB" id="A0A834WU39"/>
<dbReference type="Proteomes" id="UP000634136">
    <property type="component" value="Unassembled WGS sequence"/>
</dbReference>
<evidence type="ECO:0000313" key="1">
    <source>
        <dbReference type="EMBL" id="KAF7832405.1"/>
    </source>
</evidence>
<organism evidence="1 2">
    <name type="scientific">Senna tora</name>
    <dbReference type="NCBI Taxonomy" id="362788"/>
    <lineage>
        <taxon>Eukaryota</taxon>
        <taxon>Viridiplantae</taxon>
        <taxon>Streptophyta</taxon>
        <taxon>Embryophyta</taxon>
        <taxon>Tracheophyta</taxon>
        <taxon>Spermatophyta</taxon>
        <taxon>Magnoliopsida</taxon>
        <taxon>eudicotyledons</taxon>
        <taxon>Gunneridae</taxon>
        <taxon>Pentapetalae</taxon>
        <taxon>rosids</taxon>
        <taxon>fabids</taxon>
        <taxon>Fabales</taxon>
        <taxon>Fabaceae</taxon>
        <taxon>Caesalpinioideae</taxon>
        <taxon>Cassia clade</taxon>
        <taxon>Senna</taxon>
    </lineage>
</organism>
<keyword evidence="2" id="KW-1185">Reference proteome</keyword>
<protein>
    <submittedName>
        <fullName evidence="1">Uncharacterized protein</fullName>
    </submittedName>
</protein>
<dbReference type="EMBL" id="JAAIUW010000005">
    <property type="protein sequence ID" value="KAF7832405.1"/>
    <property type="molecule type" value="Genomic_DNA"/>
</dbReference>
<proteinExistence type="predicted"/>
<gene>
    <name evidence="1" type="ORF">G2W53_014738</name>
</gene>
<evidence type="ECO:0000313" key="2">
    <source>
        <dbReference type="Proteomes" id="UP000634136"/>
    </source>
</evidence>
<accession>A0A834WU39</accession>
<name>A0A834WU39_9FABA</name>
<sequence>MPVDVPTSIDIAHDPSERESNAIYRSPCVFTPTQINLFHIHLVSVL</sequence>
<reference evidence="1" key="1">
    <citation type="submission" date="2020-09" db="EMBL/GenBank/DDBJ databases">
        <title>Genome-Enabled Discovery of Anthraquinone Biosynthesis in Senna tora.</title>
        <authorList>
            <person name="Kang S.-H."/>
            <person name="Pandey R.P."/>
            <person name="Lee C.-M."/>
            <person name="Sim J.-S."/>
            <person name="Jeong J.-T."/>
            <person name="Choi B.-S."/>
            <person name="Jung M."/>
            <person name="Ginzburg D."/>
            <person name="Zhao K."/>
            <person name="Won S.Y."/>
            <person name="Oh T.-J."/>
            <person name="Yu Y."/>
            <person name="Kim N.-H."/>
            <person name="Lee O.R."/>
            <person name="Lee T.-H."/>
            <person name="Bashyal P."/>
            <person name="Kim T.-S."/>
            <person name="Lee W.-H."/>
            <person name="Kawkins C."/>
            <person name="Kim C.-K."/>
            <person name="Kim J.S."/>
            <person name="Ahn B.O."/>
            <person name="Rhee S.Y."/>
            <person name="Sohng J.K."/>
        </authorList>
    </citation>
    <scope>NUCLEOTIDE SEQUENCE</scope>
    <source>
        <tissue evidence="1">Leaf</tissue>
    </source>
</reference>
<comment type="caution">
    <text evidence="1">The sequence shown here is derived from an EMBL/GenBank/DDBJ whole genome shotgun (WGS) entry which is preliminary data.</text>
</comment>